<comment type="caution">
    <text evidence="3">The sequence shown here is derived from an EMBL/GenBank/DDBJ whole genome shotgun (WGS) entry which is preliminary data.</text>
</comment>
<dbReference type="InterPro" id="IPR044151">
    <property type="entry name" value="ALDH_KGSADH"/>
</dbReference>
<dbReference type="RefSeq" id="WP_353568866.1">
    <property type="nucleotide sequence ID" value="NZ_BAABRI010000034.1"/>
</dbReference>
<dbReference type="Gene3D" id="3.40.605.10">
    <property type="entry name" value="Aldehyde Dehydrogenase, Chain A, domain 1"/>
    <property type="match status" value="1"/>
</dbReference>
<dbReference type="SUPFAM" id="SSF53720">
    <property type="entry name" value="ALDH-like"/>
    <property type="match status" value="1"/>
</dbReference>
<dbReference type="InterPro" id="IPR016163">
    <property type="entry name" value="Ald_DH_C"/>
</dbReference>
<feature type="domain" description="Aldehyde dehydrogenase" evidence="2">
    <location>
        <begin position="22"/>
        <end position="326"/>
    </location>
</feature>
<evidence type="ECO:0000259" key="2">
    <source>
        <dbReference type="Pfam" id="PF00171"/>
    </source>
</evidence>
<dbReference type="EMBL" id="BAABRI010000034">
    <property type="protein sequence ID" value="GAA5484760.1"/>
    <property type="molecule type" value="Genomic_DNA"/>
</dbReference>
<keyword evidence="4" id="KW-1185">Reference proteome</keyword>
<organism evidence="3 4">
    <name type="scientific">Haloferula sargassicola</name>
    <dbReference type="NCBI Taxonomy" id="490096"/>
    <lineage>
        <taxon>Bacteria</taxon>
        <taxon>Pseudomonadati</taxon>
        <taxon>Verrucomicrobiota</taxon>
        <taxon>Verrucomicrobiia</taxon>
        <taxon>Verrucomicrobiales</taxon>
        <taxon>Verrucomicrobiaceae</taxon>
        <taxon>Haloferula</taxon>
    </lineage>
</organism>
<name>A0ABP9UT98_9BACT</name>
<dbReference type="Pfam" id="PF00171">
    <property type="entry name" value="Aldedh"/>
    <property type="match status" value="1"/>
</dbReference>
<keyword evidence="1" id="KW-0560">Oxidoreductase</keyword>
<evidence type="ECO:0000256" key="1">
    <source>
        <dbReference type="ARBA" id="ARBA00023002"/>
    </source>
</evidence>
<evidence type="ECO:0000313" key="4">
    <source>
        <dbReference type="Proteomes" id="UP001476282"/>
    </source>
</evidence>
<sequence>MIDLQGTSFIGHARSTGSEAWTSAVNPATGEKLDPAYLAATDEEVEKAVSLAAAAFPSYAALSGAERAVFLRAIADKIEASVEDIVARGPLETGLPEPRLRGETARTCGQLRMFAGLIEDGSWVDARIDRAQPDRQPLPKPDIRAMLVPLGPVAVFCASNFPLAFSVAGGDTASALAAGCPVVAIGHVGHPGLAEIVGSAIVAAARETGMPEGVFSLLFGGGRSTGRKVVAHPAIKAVGFTGSRQGGTSLMELAAARPEPIPVYAEMSSVNPFVILPGALAKGEEALAEAYFGSLTLGVGQFCTNPGLVFLPTDAGEAFLAKLSEMIGTAGSATMLTAGIASAYGEACEHFAGHPGVKTLARGEGASAPALFEVSATDFLGDEALQAEAFGPAALVVRGSLPEITRAIAGLEGQLTATLHATEDELAAQPELVAALRSRCGRLLFGGFPTGVEVCASMVHGGPYPSTSDGRSTSVGTLAITRYCRPAAWQGFPDFALPPELREANPLGIRRIEG</sequence>
<dbReference type="InterPro" id="IPR016161">
    <property type="entry name" value="Ald_DH/histidinol_DH"/>
</dbReference>
<dbReference type="Gene3D" id="3.40.309.10">
    <property type="entry name" value="Aldehyde Dehydrogenase, Chain A, domain 2"/>
    <property type="match status" value="1"/>
</dbReference>
<dbReference type="InterPro" id="IPR016162">
    <property type="entry name" value="Ald_DH_N"/>
</dbReference>
<protein>
    <submittedName>
        <fullName evidence="3">Alpha-ketoglutaric semialdehyde dehydrogenase 2</fullName>
    </submittedName>
</protein>
<dbReference type="PANTHER" id="PTHR43353:SF3">
    <property type="entry name" value="ALDEHYDE DEHYDROGENASE-RELATED"/>
    <property type="match status" value="1"/>
</dbReference>
<reference evidence="3 4" key="1">
    <citation type="submission" date="2024-02" db="EMBL/GenBank/DDBJ databases">
        <title>Haloferula sargassicola NBRC 104335.</title>
        <authorList>
            <person name="Ichikawa N."/>
            <person name="Katano-Makiyama Y."/>
            <person name="Hidaka K."/>
        </authorList>
    </citation>
    <scope>NUCLEOTIDE SEQUENCE [LARGE SCALE GENOMIC DNA]</scope>
    <source>
        <strain evidence="3 4">NBRC 104335</strain>
    </source>
</reference>
<dbReference type="InterPro" id="IPR050740">
    <property type="entry name" value="Aldehyde_DH_Superfamily"/>
</dbReference>
<gene>
    <name evidence="3" type="ORF">Hsar01_04006</name>
</gene>
<accession>A0ABP9UT98</accession>
<dbReference type="Proteomes" id="UP001476282">
    <property type="component" value="Unassembled WGS sequence"/>
</dbReference>
<proteinExistence type="predicted"/>
<dbReference type="CDD" id="cd07129">
    <property type="entry name" value="ALDH_KGSADH"/>
    <property type="match status" value="1"/>
</dbReference>
<dbReference type="PANTHER" id="PTHR43353">
    <property type="entry name" value="SUCCINATE-SEMIALDEHYDE DEHYDROGENASE, MITOCHONDRIAL"/>
    <property type="match status" value="1"/>
</dbReference>
<dbReference type="InterPro" id="IPR015590">
    <property type="entry name" value="Aldehyde_DH_dom"/>
</dbReference>
<evidence type="ECO:0000313" key="3">
    <source>
        <dbReference type="EMBL" id="GAA5484760.1"/>
    </source>
</evidence>